<dbReference type="Gene3D" id="1.10.287.70">
    <property type="match status" value="1"/>
</dbReference>
<evidence type="ECO:0000256" key="2">
    <source>
        <dbReference type="ARBA" id="ARBA00022448"/>
    </source>
</evidence>
<protein>
    <submittedName>
        <fullName evidence="15">PBPe domain-containing protein</fullName>
    </submittedName>
</protein>
<keyword evidence="9" id="KW-1071">Ligand-gated ion channel</keyword>
<evidence type="ECO:0000256" key="7">
    <source>
        <dbReference type="ARBA" id="ARBA00023170"/>
    </source>
</evidence>
<evidence type="ECO:0000256" key="8">
    <source>
        <dbReference type="ARBA" id="ARBA00023180"/>
    </source>
</evidence>
<evidence type="ECO:0000256" key="1">
    <source>
        <dbReference type="ARBA" id="ARBA00004141"/>
    </source>
</evidence>
<feature type="region of interest" description="Disordered" evidence="11">
    <location>
        <begin position="544"/>
        <end position="573"/>
    </location>
</feature>
<reference evidence="15" key="1">
    <citation type="submission" date="2016-11" db="UniProtKB">
        <authorList>
            <consortium name="WormBaseParasite"/>
        </authorList>
    </citation>
    <scope>IDENTIFICATION</scope>
</reference>
<organism evidence="14 15">
    <name type="scientific">Macrostomum lignano</name>
    <dbReference type="NCBI Taxonomy" id="282301"/>
    <lineage>
        <taxon>Eukaryota</taxon>
        <taxon>Metazoa</taxon>
        <taxon>Spiralia</taxon>
        <taxon>Lophotrochozoa</taxon>
        <taxon>Platyhelminthes</taxon>
        <taxon>Rhabditophora</taxon>
        <taxon>Macrostomorpha</taxon>
        <taxon>Macrostomida</taxon>
        <taxon>Macrostomidae</taxon>
        <taxon>Macrostomum</taxon>
    </lineage>
</organism>
<feature type="compositionally biased region" description="Low complexity" evidence="11">
    <location>
        <begin position="558"/>
        <end position="567"/>
    </location>
</feature>
<evidence type="ECO:0000313" key="14">
    <source>
        <dbReference type="Proteomes" id="UP000095280"/>
    </source>
</evidence>
<proteinExistence type="predicted"/>
<evidence type="ECO:0000313" key="15">
    <source>
        <dbReference type="WBParaSite" id="maker-uti_cns_0002262-snap-gene-0.8-mRNA-1"/>
    </source>
</evidence>
<dbReference type="Gene3D" id="3.40.190.10">
    <property type="entry name" value="Periplasmic binding protein-like II"/>
    <property type="match status" value="1"/>
</dbReference>
<keyword evidence="8" id="KW-0325">Glycoprotein</keyword>
<feature type="transmembrane region" description="Helical" evidence="12">
    <location>
        <begin position="60"/>
        <end position="80"/>
    </location>
</feature>
<dbReference type="Proteomes" id="UP000095280">
    <property type="component" value="Unplaced"/>
</dbReference>
<evidence type="ECO:0000256" key="10">
    <source>
        <dbReference type="ARBA" id="ARBA00023303"/>
    </source>
</evidence>
<evidence type="ECO:0000256" key="11">
    <source>
        <dbReference type="SAM" id="MobiDB-lite"/>
    </source>
</evidence>
<dbReference type="Pfam" id="PF10613">
    <property type="entry name" value="Lig_chan-Glu_bd"/>
    <property type="match status" value="1"/>
</dbReference>
<dbReference type="GO" id="GO:0016020">
    <property type="term" value="C:membrane"/>
    <property type="evidence" value="ECO:0007669"/>
    <property type="project" value="UniProtKB-SubCell"/>
</dbReference>
<name>A0A1I8GLE9_9PLAT</name>
<dbReference type="SUPFAM" id="SSF53850">
    <property type="entry name" value="Periplasmic binding protein-like II"/>
    <property type="match status" value="1"/>
</dbReference>
<keyword evidence="6 12" id="KW-0472">Membrane</keyword>
<keyword evidence="2" id="KW-0813">Transport</keyword>
<dbReference type="InterPro" id="IPR015683">
    <property type="entry name" value="Ionotropic_Glu_rcpt"/>
</dbReference>
<evidence type="ECO:0000256" key="12">
    <source>
        <dbReference type="SAM" id="Phobius"/>
    </source>
</evidence>
<keyword evidence="3 12" id="KW-0812">Transmembrane</keyword>
<dbReference type="SMART" id="SM00079">
    <property type="entry name" value="PBPe"/>
    <property type="match status" value="1"/>
</dbReference>
<evidence type="ECO:0000256" key="5">
    <source>
        <dbReference type="ARBA" id="ARBA00023065"/>
    </source>
</evidence>
<keyword evidence="14" id="KW-1185">Reference proteome</keyword>
<dbReference type="PANTHER" id="PTHR18966">
    <property type="entry name" value="IONOTROPIC GLUTAMATE RECEPTOR"/>
    <property type="match status" value="1"/>
</dbReference>
<feature type="transmembrane region" description="Helical" evidence="12">
    <location>
        <begin position="137"/>
        <end position="155"/>
    </location>
</feature>
<keyword evidence="7" id="KW-0675">Receptor</keyword>
<evidence type="ECO:0000259" key="13">
    <source>
        <dbReference type="SMART" id="SM00079"/>
    </source>
</evidence>
<comment type="subcellular location">
    <subcellularLocation>
        <location evidence="1">Membrane</location>
        <topology evidence="1">Multi-pass membrane protein</topology>
    </subcellularLocation>
</comment>
<evidence type="ECO:0000256" key="6">
    <source>
        <dbReference type="ARBA" id="ARBA00023136"/>
    </source>
</evidence>
<feature type="transmembrane region" description="Helical" evidence="12">
    <location>
        <begin position="324"/>
        <end position="347"/>
    </location>
</feature>
<evidence type="ECO:0000256" key="9">
    <source>
        <dbReference type="ARBA" id="ARBA00023286"/>
    </source>
</evidence>
<dbReference type="InterPro" id="IPR019594">
    <property type="entry name" value="Glu/Gly-bd"/>
</dbReference>
<keyword evidence="5" id="KW-0406">Ion transport</keyword>
<sequence>MVGDVLRKEADFAIGPFTMTAIRQTVIDFSVPFMQDGNAILIKKPEQENPMFRVLSPFSLYSWLAILGSMLLSSFCIFVYSRLSPFSGWNLNLPDRITDEVSYKENLWSAIGTFLQQGEFGNFLCQDFFPVAASARIVLGLWWCTVVVIMALYTADMIGYLTLNLPATSVESLEQLAAQSVIEPAVKSGANAYTLFEKSPAGSTYNNIFKLMGNMPKFTETEQGVNLVKGANFSDRQFAFIGDRTQLSYSALTNCDLLLLSDIFNVATFGWPMQKDAPYKEDINRELQRLVDSGLMARWIKKWWSAENICAIESDLSDAKPVDLLQAGGTFIILAGFFAAGAVVLLAECLLHQITLCCRRCRTGNIGRAGLDDCLGHARLHHGCGLAQGAAAGAEGGAAASTAGQQRQRLVAVGRPSRAAAGIGISNFASVSAVSTAGASAVSASAQTAGRQVLGQDGAHGGAERFVEKGVQDGISGAVDVGKQGGEVAGHGHPARRHVFELQSDVDVDPVWQAAGQVECDHGHNQDGDLLEALLRLGPGAASSLHQPELAQDQKVEGAQQQPGQHAAGDEDVPAEISPIVLMVRSCVFTRRWDDPSLDVGVEVDGADDQSAQQPHADYKDDGEFLGAVAGRAERRYDGLESVEAHRHDDVDAHVGVGERVGNGQVDQVNIRDGVGRLQRADHDQYQQVAGEAEDKQRAKHGVVHRQSSWHSLTWLASYSRPPLSSKLNFSPGRAGGDGVWISSPFRVSLVAHQKRSPSCKEALPLSPSTVAVADGPASELYVREARRFINVAGHRHGQRLLPAVHPAGQVHQVHAEVAQGSATMSFVVEASKIRQRHAEVGLHESHGAQLAVRHGLTQTRVGGKEAAPQSHHEEAAGGLGQRQQLGCLLWQQSQRLLAQHVLAGLEEVARMLIVQIGQAADVHHVCGIRATVKWIGTTCAITSIKPV</sequence>
<dbReference type="AlphaFoldDB" id="A0A1I8GLE9"/>
<dbReference type="GO" id="GO:0015276">
    <property type="term" value="F:ligand-gated monoatomic ion channel activity"/>
    <property type="evidence" value="ECO:0007669"/>
    <property type="project" value="InterPro"/>
</dbReference>
<evidence type="ECO:0000256" key="4">
    <source>
        <dbReference type="ARBA" id="ARBA00022989"/>
    </source>
</evidence>
<feature type="domain" description="Ionotropic glutamate receptor C-terminal" evidence="13">
    <location>
        <begin position="1"/>
        <end position="306"/>
    </location>
</feature>
<accession>A0A1I8GLE9</accession>
<evidence type="ECO:0000256" key="3">
    <source>
        <dbReference type="ARBA" id="ARBA00022692"/>
    </source>
</evidence>
<keyword evidence="4 12" id="KW-1133">Transmembrane helix</keyword>
<dbReference type="Pfam" id="PF00060">
    <property type="entry name" value="Lig_chan"/>
    <property type="match status" value="1"/>
</dbReference>
<dbReference type="WBParaSite" id="maker-uti_cns_0002262-snap-gene-0.8-mRNA-1">
    <property type="protein sequence ID" value="maker-uti_cns_0002262-snap-gene-0.8-mRNA-1"/>
    <property type="gene ID" value="maker-uti_cns_0002262-snap-gene-0.8"/>
</dbReference>
<keyword evidence="10" id="KW-0407">Ion channel</keyword>
<dbReference type="InterPro" id="IPR001320">
    <property type="entry name" value="Iontro_rcpt_C"/>
</dbReference>